<feature type="transmembrane region" description="Helical" evidence="1">
    <location>
        <begin position="529"/>
        <end position="551"/>
    </location>
</feature>
<dbReference type="PANTHER" id="PTHR43849">
    <property type="entry name" value="BLL3936 PROTEIN"/>
    <property type="match status" value="1"/>
</dbReference>
<feature type="transmembrane region" description="Helical" evidence="1">
    <location>
        <begin position="276"/>
        <end position="296"/>
    </location>
</feature>
<sequence>MGVFHLYTAIFGVKEAYLQRMIHLTFVLPLVFLLYPISKKSPKDSIPLYDWILAVISLLPGVYAIVNYEEISLRIVQVDAVTPLQLFFGILLTLTLFEVTRRVVGWPLSLIAIVFTTYMLYGYLLPGMLKGFQFSIQEVVEELYLTGEGIFGIPLGVSATFVMIFLIMGGFLNESGIGEYFMEMAVALTGKSQGGPAKIAVASSGLFGMLSGSAVANVYGTGTFTIPLMIRIGYQKTFSGAVEAVASSGGQIMPPIMGASAFIIASFLGVPYKDVMISAFVPAIFFFFAIGMMVHYRAVRLNLRGMSAEELPDKKQILKKIYLLIPVIVLIVLLLAGYTPMWAATLGILASVLVSLPHKDHRMGPKSILNAIVFGSRNVLVVAVACASAGIVVGSVTLTGFGFKFVTAVFSLSQNLPFLALILIMIVCIILGMGLPTVGAYILASALGVPALIKLGFNPMASHLFIFYFAIVSAITPPVALAAYAASSISKAPPMQTGFVASRLGFAAYIMPFAFIYEPGFLLQGSLLTNIIAVGFGGVAVAGLAFALEGFIVRPLKYWERGILILGGVFALFPGICFKITGLVLMAIAYVFARKL</sequence>
<feature type="transmembrane region" description="Helical" evidence="1">
    <location>
        <begin position="317"/>
        <end position="335"/>
    </location>
</feature>
<dbReference type="InterPro" id="IPR010656">
    <property type="entry name" value="DctM"/>
</dbReference>
<protein>
    <submittedName>
        <fullName evidence="3">C4-dicarboxylate ABC transporter permease</fullName>
    </submittedName>
</protein>
<feature type="transmembrane region" description="Helical" evidence="1">
    <location>
        <begin position="150"/>
        <end position="172"/>
    </location>
</feature>
<keyword evidence="1" id="KW-1133">Transmembrane helix</keyword>
<keyword evidence="1" id="KW-0812">Transmembrane</keyword>
<feature type="transmembrane region" description="Helical" evidence="1">
    <location>
        <begin position="49"/>
        <end position="68"/>
    </location>
</feature>
<dbReference type="InterPro" id="IPR011853">
    <property type="entry name" value="TRAP_DctM-Dct_fused"/>
</dbReference>
<keyword evidence="1" id="KW-0472">Membrane</keyword>
<feature type="transmembrane region" description="Helical" evidence="1">
    <location>
        <begin position="498"/>
        <end position="517"/>
    </location>
</feature>
<feature type="transmembrane region" description="Helical" evidence="1">
    <location>
        <begin position="252"/>
        <end position="270"/>
    </location>
</feature>
<feature type="transmembrane region" description="Helical" evidence="1">
    <location>
        <begin position="415"/>
        <end position="433"/>
    </location>
</feature>
<evidence type="ECO:0000313" key="4">
    <source>
        <dbReference type="Proteomes" id="UP000229740"/>
    </source>
</evidence>
<dbReference type="PANTHER" id="PTHR43849:SF2">
    <property type="entry name" value="BLL3936 PROTEIN"/>
    <property type="match status" value="1"/>
</dbReference>
<feature type="domain" description="TRAP C4-dicarboxylate transport system permease DctM subunit" evidence="2">
    <location>
        <begin position="92"/>
        <end position="525"/>
    </location>
</feature>
<comment type="caution">
    <text evidence="3">The sequence shown here is derived from an EMBL/GenBank/DDBJ whole genome shotgun (WGS) entry which is preliminary data.</text>
</comment>
<evidence type="ECO:0000256" key="1">
    <source>
        <dbReference type="SAM" id="Phobius"/>
    </source>
</evidence>
<gene>
    <name evidence="3" type="ORF">CSB45_12580</name>
</gene>
<feature type="transmembrane region" description="Helical" evidence="1">
    <location>
        <begin position="20"/>
        <end position="37"/>
    </location>
</feature>
<proteinExistence type="predicted"/>
<dbReference type="NCBIfam" id="TIGR02123">
    <property type="entry name" value="TRAP_fused"/>
    <property type="match status" value="1"/>
</dbReference>
<evidence type="ECO:0000313" key="3">
    <source>
        <dbReference type="EMBL" id="PID56223.1"/>
    </source>
</evidence>
<feature type="transmembrane region" description="Helical" evidence="1">
    <location>
        <begin position="563"/>
        <end position="593"/>
    </location>
</feature>
<feature type="transmembrane region" description="Helical" evidence="1">
    <location>
        <begin position="104"/>
        <end position="124"/>
    </location>
</feature>
<dbReference type="Pfam" id="PF06808">
    <property type="entry name" value="DctM"/>
    <property type="match status" value="1"/>
</dbReference>
<evidence type="ECO:0000259" key="2">
    <source>
        <dbReference type="Pfam" id="PF06808"/>
    </source>
</evidence>
<dbReference type="AlphaFoldDB" id="A0A2G6E285"/>
<feature type="transmembrane region" description="Helical" evidence="1">
    <location>
        <begin position="379"/>
        <end position="403"/>
    </location>
</feature>
<name>A0A2G6E285_9BACT</name>
<organism evidence="3 4">
    <name type="scientific">candidate division KSB3 bacterium</name>
    <dbReference type="NCBI Taxonomy" id="2044937"/>
    <lineage>
        <taxon>Bacteria</taxon>
        <taxon>candidate division KSB3</taxon>
    </lineage>
</organism>
<dbReference type="Proteomes" id="UP000229740">
    <property type="component" value="Unassembled WGS sequence"/>
</dbReference>
<reference evidence="3 4" key="1">
    <citation type="submission" date="2017-10" db="EMBL/GenBank/DDBJ databases">
        <title>Novel microbial diversity and functional potential in the marine mammal oral microbiome.</title>
        <authorList>
            <person name="Dudek N.K."/>
            <person name="Sun C.L."/>
            <person name="Burstein D."/>
            <person name="Kantor R.S."/>
            <person name="Aliaga Goltsman D.S."/>
            <person name="Bik E.M."/>
            <person name="Thomas B.C."/>
            <person name="Banfield J.F."/>
            <person name="Relman D.A."/>
        </authorList>
    </citation>
    <scope>NUCLEOTIDE SEQUENCE [LARGE SCALE GENOMIC DNA]</scope>
    <source>
        <strain evidence="3">DOLZORAL124_49_17</strain>
    </source>
</reference>
<dbReference type="EMBL" id="PDPS01000037">
    <property type="protein sequence ID" value="PID56223.1"/>
    <property type="molecule type" value="Genomic_DNA"/>
</dbReference>
<feature type="transmembrane region" description="Helical" evidence="1">
    <location>
        <begin position="80"/>
        <end position="97"/>
    </location>
</feature>
<accession>A0A2G6E285</accession>
<feature type="transmembrane region" description="Helical" evidence="1">
    <location>
        <begin position="463"/>
        <end position="486"/>
    </location>
</feature>